<feature type="region of interest" description="Disordered" evidence="2">
    <location>
        <begin position="239"/>
        <end position="260"/>
    </location>
</feature>
<proteinExistence type="predicted"/>
<feature type="compositionally biased region" description="Basic and acidic residues" evidence="2">
    <location>
        <begin position="398"/>
        <end position="422"/>
    </location>
</feature>
<comment type="caution">
    <text evidence="3">The sequence shown here is derived from an EMBL/GenBank/DDBJ whole genome shotgun (WGS) entry which is preliminary data.</text>
</comment>
<keyword evidence="1" id="KW-0175">Coiled coil</keyword>
<reference evidence="3" key="1">
    <citation type="journal article" date="2023" name="IScience">
        <title>Live-bearing cockroach genome reveals convergent evolutionary mechanisms linked to viviparity in insects and beyond.</title>
        <authorList>
            <person name="Fouks B."/>
            <person name="Harrison M.C."/>
            <person name="Mikhailova A.A."/>
            <person name="Marchal E."/>
            <person name="English S."/>
            <person name="Carruthers M."/>
            <person name="Jennings E.C."/>
            <person name="Chiamaka E.L."/>
            <person name="Frigard R.A."/>
            <person name="Pippel M."/>
            <person name="Attardo G.M."/>
            <person name="Benoit J.B."/>
            <person name="Bornberg-Bauer E."/>
            <person name="Tobe S.S."/>
        </authorList>
    </citation>
    <scope>NUCLEOTIDE SEQUENCE</scope>
    <source>
        <strain evidence="3">Stay&amp;Tobe</strain>
    </source>
</reference>
<reference evidence="3" key="2">
    <citation type="submission" date="2023-05" db="EMBL/GenBank/DDBJ databases">
        <authorList>
            <person name="Fouks B."/>
        </authorList>
    </citation>
    <scope>NUCLEOTIDE SEQUENCE</scope>
    <source>
        <strain evidence="3">Stay&amp;Tobe</strain>
        <tissue evidence="3">Testes</tissue>
    </source>
</reference>
<feature type="compositionally biased region" description="Polar residues" evidence="2">
    <location>
        <begin position="106"/>
        <end position="126"/>
    </location>
</feature>
<accession>A0AAD8EAD8</accession>
<name>A0AAD8EAD8_DIPPU</name>
<feature type="compositionally biased region" description="Polar residues" evidence="2">
    <location>
        <begin position="479"/>
        <end position="489"/>
    </location>
</feature>
<dbReference type="AlphaFoldDB" id="A0AAD8EAD8"/>
<feature type="region of interest" description="Disordered" evidence="2">
    <location>
        <begin position="341"/>
        <end position="424"/>
    </location>
</feature>
<evidence type="ECO:0000313" key="4">
    <source>
        <dbReference type="Proteomes" id="UP001233999"/>
    </source>
</evidence>
<dbReference type="EMBL" id="JASPKZ010007740">
    <property type="protein sequence ID" value="KAJ9582791.1"/>
    <property type="molecule type" value="Genomic_DNA"/>
</dbReference>
<feature type="region of interest" description="Disordered" evidence="2">
    <location>
        <begin position="1"/>
        <end position="21"/>
    </location>
</feature>
<evidence type="ECO:0000256" key="2">
    <source>
        <dbReference type="SAM" id="MobiDB-lite"/>
    </source>
</evidence>
<feature type="compositionally biased region" description="Basic and acidic residues" evidence="2">
    <location>
        <begin position="176"/>
        <end position="188"/>
    </location>
</feature>
<feature type="compositionally biased region" description="Acidic residues" evidence="2">
    <location>
        <begin position="151"/>
        <end position="175"/>
    </location>
</feature>
<gene>
    <name evidence="3" type="ORF">L9F63_022861</name>
</gene>
<protein>
    <submittedName>
        <fullName evidence="3">Uncharacterized protein</fullName>
    </submittedName>
</protein>
<evidence type="ECO:0000313" key="3">
    <source>
        <dbReference type="EMBL" id="KAJ9582791.1"/>
    </source>
</evidence>
<sequence length="505" mass="55282">MKTSESQFSVTPAEEIEDVTSEAPLLSYGASSVSMPNHTSKSANGSIITMTLKNNHLIVETEERGGVVTDGSTKTTTTKFTTSASPHENNVFVVEVQQGGAPRTSDCFSNNSELYPKFSSSAVSSQEDMDEEDGIRRSSSQRAQVHRPPDIDVDEVSDEDDLEDIDDIDEDEEESTEKLGTRNEEDTHGGSTNTGLSQSDLSISSSGSNNPSYRYGNQLGYEGGHFGYPQYAGYGSSDDKVARTASSSGGNKAPIIRRYPPAPTFMKRASSVNEASERPPVINPGRERYSIDVTPISQRLLSDIQAIERRRIQLEDDRIQEEQRQLGNGTVKIDNVAPLAVANGDSTSSSVEEEPSKNEEAEDENKDEGASLQRTGSLPSKLKKEANTSEDISNDIIPKPETEKEKASIEINEEKGDCDGVSKKRASLPIITPELYTHIKQTTKSLILDKTSRPGLSPKFEKFRNENSPLDETDKDETQQVSDTTPTKSQEYENEAFVSSDHITS</sequence>
<evidence type="ECO:0000256" key="1">
    <source>
        <dbReference type="SAM" id="Coils"/>
    </source>
</evidence>
<feature type="region of interest" description="Disordered" evidence="2">
    <location>
        <begin position="449"/>
        <end position="505"/>
    </location>
</feature>
<feature type="region of interest" description="Disordered" evidence="2">
    <location>
        <begin position="267"/>
        <end position="286"/>
    </location>
</feature>
<organism evidence="3 4">
    <name type="scientific">Diploptera punctata</name>
    <name type="common">Pacific beetle cockroach</name>
    <dbReference type="NCBI Taxonomy" id="6984"/>
    <lineage>
        <taxon>Eukaryota</taxon>
        <taxon>Metazoa</taxon>
        <taxon>Ecdysozoa</taxon>
        <taxon>Arthropoda</taxon>
        <taxon>Hexapoda</taxon>
        <taxon>Insecta</taxon>
        <taxon>Pterygota</taxon>
        <taxon>Neoptera</taxon>
        <taxon>Polyneoptera</taxon>
        <taxon>Dictyoptera</taxon>
        <taxon>Blattodea</taxon>
        <taxon>Blaberoidea</taxon>
        <taxon>Blaberidae</taxon>
        <taxon>Diplopterinae</taxon>
        <taxon>Diploptera</taxon>
    </lineage>
</organism>
<dbReference type="Proteomes" id="UP001233999">
    <property type="component" value="Unassembled WGS sequence"/>
</dbReference>
<feature type="coiled-coil region" evidence="1">
    <location>
        <begin position="297"/>
        <end position="324"/>
    </location>
</feature>
<keyword evidence="4" id="KW-1185">Reference proteome</keyword>
<feature type="region of interest" description="Disordered" evidence="2">
    <location>
        <begin position="102"/>
        <end position="216"/>
    </location>
</feature>
<feature type="compositionally biased region" description="Low complexity" evidence="2">
    <location>
        <begin position="195"/>
        <end position="212"/>
    </location>
</feature>
<feature type="compositionally biased region" description="Polar residues" evidence="2">
    <location>
        <begin position="1"/>
        <end position="10"/>
    </location>
</feature>